<comment type="caution">
    <text evidence="2">The sequence shown here is derived from an EMBL/GenBank/DDBJ whole genome shotgun (WGS) entry which is preliminary data.</text>
</comment>
<feature type="non-terminal residue" evidence="2">
    <location>
        <position position="143"/>
    </location>
</feature>
<dbReference type="AlphaFoldDB" id="A0AAV5SBA0"/>
<organism evidence="2 3">
    <name type="scientific">Pristionchus entomophagus</name>
    <dbReference type="NCBI Taxonomy" id="358040"/>
    <lineage>
        <taxon>Eukaryota</taxon>
        <taxon>Metazoa</taxon>
        <taxon>Ecdysozoa</taxon>
        <taxon>Nematoda</taxon>
        <taxon>Chromadorea</taxon>
        <taxon>Rhabditida</taxon>
        <taxon>Rhabditina</taxon>
        <taxon>Diplogasteromorpha</taxon>
        <taxon>Diplogasteroidea</taxon>
        <taxon>Neodiplogasteridae</taxon>
        <taxon>Pristionchus</taxon>
    </lineage>
</organism>
<reference evidence="2" key="1">
    <citation type="submission" date="2023-10" db="EMBL/GenBank/DDBJ databases">
        <title>Genome assembly of Pristionchus species.</title>
        <authorList>
            <person name="Yoshida K."/>
            <person name="Sommer R.J."/>
        </authorList>
    </citation>
    <scope>NUCLEOTIDE SEQUENCE</scope>
    <source>
        <strain evidence="2">RS0144</strain>
    </source>
</reference>
<accession>A0AAV5SBA0</accession>
<gene>
    <name evidence="2" type="ORF">PENTCL1PPCAC_38</name>
</gene>
<dbReference type="InterPro" id="IPR019428">
    <property type="entry name" value="7TM_GPCR_serpentine_rcpt_Str"/>
</dbReference>
<dbReference type="Proteomes" id="UP001432027">
    <property type="component" value="Unassembled WGS sequence"/>
</dbReference>
<feature type="transmembrane region" description="Helical" evidence="1">
    <location>
        <begin position="48"/>
        <end position="75"/>
    </location>
</feature>
<proteinExistence type="predicted"/>
<dbReference type="PANTHER" id="PTHR22943:SF248">
    <property type="entry name" value="SEVEN TM RECEPTOR"/>
    <property type="match status" value="1"/>
</dbReference>
<evidence type="ECO:0008006" key="4">
    <source>
        <dbReference type="Google" id="ProtNLM"/>
    </source>
</evidence>
<feature type="transmembrane region" description="Helical" evidence="1">
    <location>
        <begin position="95"/>
        <end position="116"/>
    </location>
</feature>
<dbReference type="Pfam" id="PF10326">
    <property type="entry name" value="7TM_GPCR_Str"/>
    <property type="match status" value="1"/>
</dbReference>
<name>A0AAV5SBA0_9BILA</name>
<keyword evidence="1" id="KW-0472">Membrane</keyword>
<dbReference type="PANTHER" id="PTHR22943">
    <property type="entry name" value="7-TRANSMEMBRANE DOMAIN RECEPTOR C.ELEGANS"/>
    <property type="match status" value="1"/>
</dbReference>
<keyword evidence="1" id="KW-1133">Transmembrane helix</keyword>
<protein>
    <recommendedName>
        <fullName evidence="4">G protein-coupled receptor</fullName>
    </recommendedName>
</protein>
<evidence type="ECO:0000313" key="3">
    <source>
        <dbReference type="Proteomes" id="UP001432027"/>
    </source>
</evidence>
<sequence>MTKGTEGDEPSIEKDLATTEVLKRYGVEMSEGWIVLSYWENNEFHLKLFLTLMSIDTILVGSLSVATVLGGLTYYHISKSAFKISESSRKMQQRLLYAVCAQTFVPFIFVYTPYFFVFNIPFFHLPRYFIDDFCCTFVSSFPA</sequence>
<evidence type="ECO:0000256" key="1">
    <source>
        <dbReference type="SAM" id="Phobius"/>
    </source>
</evidence>
<keyword evidence="3" id="KW-1185">Reference proteome</keyword>
<evidence type="ECO:0000313" key="2">
    <source>
        <dbReference type="EMBL" id="GMS77863.1"/>
    </source>
</evidence>
<dbReference type="SUPFAM" id="SSF81321">
    <property type="entry name" value="Family A G protein-coupled receptor-like"/>
    <property type="match status" value="1"/>
</dbReference>
<dbReference type="EMBL" id="BTSX01000001">
    <property type="protein sequence ID" value="GMS77863.1"/>
    <property type="molecule type" value="Genomic_DNA"/>
</dbReference>
<keyword evidence="1" id="KW-0812">Transmembrane</keyword>